<feature type="domain" description="Sigma-54 factor interaction" evidence="10">
    <location>
        <begin position="138"/>
        <end position="377"/>
    </location>
</feature>
<dbReference type="Pfam" id="PF02954">
    <property type="entry name" value="HTH_8"/>
    <property type="match status" value="1"/>
</dbReference>
<dbReference type="Pfam" id="PF00158">
    <property type="entry name" value="Sigma54_activat"/>
    <property type="match status" value="1"/>
</dbReference>
<dbReference type="InterPro" id="IPR003593">
    <property type="entry name" value="AAA+_ATPase"/>
</dbReference>
<reference evidence="12 13" key="1">
    <citation type="submission" date="2024-09" db="EMBL/GenBank/DDBJ databases">
        <authorList>
            <person name="Sun Q."/>
            <person name="Mori K."/>
        </authorList>
    </citation>
    <scope>NUCLEOTIDE SEQUENCE [LARGE SCALE GENOMIC DNA]</scope>
    <source>
        <strain evidence="12 13">TBRC 5777</strain>
    </source>
</reference>
<dbReference type="CDD" id="cd00156">
    <property type="entry name" value="REC"/>
    <property type="match status" value="1"/>
</dbReference>
<evidence type="ECO:0000256" key="6">
    <source>
        <dbReference type="ARBA" id="ARBA00023159"/>
    </source>
</evidence>
<dbReference type="Gene3D" id="1.10.10.60">
    <property type="entry name" value="Homeodomain-like"/>
    <property type="match status" value="1"/>
</dbReference>
<evidence type="ECO:0000256" key="4">
    <source>
        <dbReference type="ARBA" id="ARBA00023015"/>
    </source>
</evidence>
<dbReference type="Pfam" id="PF25601">
    <property type="entry name" value="AAA_lid_14"/>
    <property type="match status" value="1"/>
</dbReference>
<keyword evidence="8" id="KW-0597">Phosphoprotein</keyword>
<dbReference type="SMART" id="SM00382">
    <property type="entry name" value="AAA"/>
    <property type="match status" value="1"/>
</dbReference>
<dbReference type="InterPro" id="IPR001789">
    <property type="entry name" value="Sig_transdc_resp-reg_receiver"/>
</dbReference>
<dbReference type="InterPro" id="IPR058031">
    <property type="entry name" value="AAA_lid_NorR"/>
</dbReference>
<comment type="caution">
    <text evidence="12">The sequence shown here is derived from an EMBL/GenBank/DDBJ whole genome shotgun (WGS) entry which is preliminary data.</text>
</comment>
<dbReference type="InterPro" id="IPR025944">
    <property type="entry name" value="Sigma_54_int_dom_CS"/>
</dbReference>
<dbReference type="PRINTS" id="PR01590">
    <property type="entry name" value="HTHFIS"/>
</dbReference>
<dbReference type="InterPro" id="IPR027417">
    <property type="entry name" value="P-loop_NTPase"/>
</dbReference>
<evidence type="ECO:0000256" key="8">
    <source>
        <dbReference type="PROSITE-ProRule" id="PRU00169"/>
    </source>
</evidence>
<dbReference type="PROSITE" id="PS00688">
    <property type="entry name" value="SIGMA54_INTERACT_3"/>
    <property type="match status" value="1"/>
</dbReference>
<evidence type="ECO:0000259" key="11">
    <source>
        <dbReference type="PROSITE" id="PS50110"/>
    </source>
</evidence>
<dbReference type="EMBL" id="JBHLUN010000001">
    <property type="protein sequence ID" value="MFC0406802.1"/>
    <property type="molecule type" value="Genomic_DNA"/>
</dbReference>
<keyword evidence="4" id="KW-0805">Transcription regulation</keyword>
<dbReference type="PROSITE" id="PS00676">
    <property type="entry name" value="SIGMA54_INTERACT_2"/>
    <property type="match status" value="1"/>
</dbReference>
<dbReference type="SUPFAM" id="SSF46689">
    <property type="entry name" value="Homeodomain-like"/>
    <property type="match status" value="1"/>
</dbReference>
<dbReference type="SUPFAM" id="SSF52540">
    <property type="entry name" value="P-loop containing nucleoside triphosphate hydrolases"/>
    <property type="match status" value="1"/>
</dbReference>
<dbReference type="Gene3D" id="1.10.8.60">
    <property type="match status" value="1"/>
</dbReference>
<keyword evidence="3" id="KW-0902">Two-component regulatory system</keyword>
<dbReference type="RefSeq" id="WP_377042486.1">
    <property type="nucleotide sequence ID" value="NZ_JBHLUN010000001.1"/>
</dbReference>
<evidence type="ECO:0000256" key="2">
    <source>
        <dbReference type="ARBA" id="ARBA00022840"/>
    </source>
</evidence>
<name>A0ABV6JNA2_9PROT</name>
<keyword evidence="6" id="KW-0010">Activator</keyword>
<dbReference type="Gene3D" id="3.40.50.2300">
    <property type="match status" value="1"/>
</dbReference>
<sequence length="505" mass="52681">MATILIVDDDAALREGLAETLGDLGHRTAEAPDGLAALARLGHPGIDAVLLDLRMPGLDGLEVLRRIRALPAPPPVAVLTAVPTASNTIEAMRLGAVDHLAKPVGRDDLAGLLTRLLAAAAPPPEPAPEAEAADEGEMVGGSAAMRGVQKTIGLLTDSDATVLITGETGTGKEVVAQAIHRHGRRAGKPFVAVNCAAIPAELLESLLFGHVRGAFTGATADRPGAFREADGGTLFLDEIGDMPPAMQAKLLRALQERQVTPLGGPMGGARAVPVDVRVLAATHRDLAAAVREGRFREDLFYRLGVVPLHLPPLRERLADIVPLWEHFLALATAKAPAGPSGSRTPPRLSPGAAARLVAHPWPGNVRELRNAADRVAALLRRPVVEAADLDFLDAAAAIPGAIPAGTAAPADAARRTASSPESTAAISPGETPEEPVDWLSGDLPTALARLERAMIRRALLASHNNRAEAARRLGIHRQRLHERLARFEAEDATGDPPAPPPPGSG</sequence>
<feature type="domain" description="Response regulatory" evidence="11">
    <location>
        <begin position="3"/>
        <end position="117"/>
    </location>
</feature>
<protein>
    <submittedName>
        <fullName evidence="12">Sigma-54-dependent transcriptional regulator</fullName>
    </submittedName>
</protein>
<organism evidence="12 13">
    <name type="scientific">Roseomonas elaeocarpi</name>
    <dbReference type="NCBI Taxonomy" id="907779"/>
    <lineage>
        <taxon>Bacteria</taxon>
        <taxon>Pseudomonadati</taxon>
        <taxon>Pseudomonadota</taxon>
        <taxon>Alphaproteobacteria</taxon>
        <taxon>Acetobacterales</taxon>
        <taxon>Roseomonadaceae</taxon>
        <taxon>Roseomonas</taxon>
    </lineage>
</organism>
<keyword evidence="2" id="KW-0067">ATP-binding</keyword>
<proteinExistence type="predicted"/>
<dbReference type="InterPro" id="IPR025943">
    <property type="entry name" value="Sigma_54_int_dom_ATP-bd_2"/>
</dbReference>
<dbReference type="InterPro" id="IPR009057">
    <property type="entry name" value="Homeodomain-like_sf"/>
</dbReference>
<feature type="region of interest" description="Disordered" evidence="9">
    <location>
        <begin position="409"/>
        <end position="440"/>
    </location>
</feature>
<dbReference type="Pfam" id="PF00072">
    <property type="entry name" value="Response_reg"/>
    <property type="match status" value="1"/>
</dbReference>
<dbReference type="Gene3D" id="3.40.50.300">
    <property type="entry name" value="P-loop containing nucleotide triphosphate hydrolases"/>
    <property type="match status" value="1"/>
</dbReference>
<evidence type="ECO:0000313" key="13">
    <source>
        <dbReference type="Proteomes" id="UP001589865"/>
    </source>
</evidence>
<gene>
    <name evidence="12" type="ORF">ACFFGY_00990</name>
</gene>
<feature type="compositionally biased region" description="Low complexity" evidence="9">
    <location>
        <begin position="409"/>
        <end position="420"/>
    </location>
</feature>
<evidence type="ECO:0000256" key="1">
    <source>
        <dbReference type="ARBA" id="ARBA00022741"/>
    </source>
</evidence>
<evidence type="ECO:0000256" key="7">
    <source>
        <dbReference type="ARBA" id="ARBA00023163"/>
    </source>
</evidence>
<evidence type="ECO:0000259" key="10">
    <source>
        <dbReference type="PROSITE" id="PS50045"/>
    </source>
</evidence>
<evidence type="ECO:0000256" key="3">
    <source>
        <dbReference type="ARBA" id="ARBA00023012"/>
    </source>
</evidence>
<keyword evidence="1" id="KW-0547">Nucleotide-binding</keyword>
<evidence type="ECO:0000256" key="9">
    <source>
        <dbReference type="SAM" id="MobiDB-lite"/>
    </source>
</evidence>
<dbReference type="InterPro" id="IPR002078">
    <property type="entry name" value="Sigma_54_int"/>
</dbReference>
<keyword evidence="13" id="KW-1185">Reference proteome</keyword>
<dbReference type="SMART" id="SM00448">
    <property type="entry name" value="REC"/>
    <property type="match status" value="1"/>
</dbReference>
<dbReference type="PROSITE" id="PS00675">
    <property type="entry name" value="SIGMA54_INTERACT_1"/>
    <property type="match status" value="1"/>
</dbReference>
<dbReference type="CDD" id="cd00009">
    <property type="entry name" value="AAA"/>
    <property type="match status" value="1"/>
</dbReference>
<dbReference type="PROSITE" id="PS50110">
    <property type="entry name" value="RESPONSE_REGULATORY"/>
    <property type="match status" value="1"/>
</dbReference>
<evidence type="ECO:0000313" key="12">
    <source>
        <dbReference type="EMBL" id="MFC0406802.1"/>
    </source>
</evidence>
<dbReference type="InterPro" id="IPR002197">
    <property type="entry name" value="HTH_Fis"/>
</dbReference>
<accession>A0ABV6JNA2</accession>
<keyword evidence="7" id="KW-0804">Transcription</keyword>
<feature type="modified residue" description="4-aspartylphosphate" evidence="8">
    <location>
        <position position="52"/>
    </location>
</feature>
<dbReference type="InterPro" id="IPR011006">
    <property type="entry name" value="CheY-like_superfamily"/>
</dbReference>
<evidence type="ECO:0000256" key="5">
    <source>
        <dbReference type="ARBA" id="ARBA00023125"/>
    </source>
</evidence>
<feature type="compositionally biased region" description="Pro residues" evidence="9">
    <location>
        <begin position="496"/>
        <end position="505"/>
    </location>
</feature>
<dbReference type="SUPFAM" id="SSF52172">
    <property type="entry name" value="CheY-like"/>
    <property type="match status" value="1"/>
</dbReference>
<keyword evidence="5" id="KW-0238">DNA-binding</keyword>
<dbReference type="Proteomes" id="UP001589865">
    <property type="component" value="Unassembled WGS sequence"/>
</dbReference>
<dbReference type="PANTHER" id="PTHR32071">
    <property type="entry name" value="TRANSCRIPTIONAL REGULATORY PROTEIN"/>
    <property type="match status" value="1"/>
</dbReference>
<feature type="region of interest" description="Disordered" evidence="9">
    <location>
        <begin position="482"/>
        <end position="505"/>
    </location>
</feature>
<dbReference type="PROSITE" id="PS50045">
    <property type="entry name" value="SIGMA54_INTERACT_4"/>
    <property type="match status" value="1"/>
</dbReference>
<dbReference type="InterPro" id="IPR025662">
    <property type="entry name" value="Sigma_54_int_dom_ATP-bd_1"/>
</dbReference>